<dbReference type="SUPFAM" id="SSF53613">
    <property type="entry name" value="Ribokinase-like"/>
    <property type="match status" value="1"/>
</dbReference>
<name>A4S5G2_OSTLU</name>
<evidence type="ECO:0000256" key="11">
    <source>
        <dbReference type="ARBA" id="ARBA00022977"/>
    </source>
</evidence>
<dbReference type="GeneID" id="5004687"/>
<evidence type="ECO:0000256" key="4">
    <source>
        <dbReference type="ARBA" id="ARBA00012129"/>
    </source>
</evidence>
<dbReference type="EC" id="2.7.1.50" evidence="4"/>
<reference evidence="12 13" key="1">
    <citation type="journal article" date="2007" name="Proc. Natl. Acad. Sci. U.S.A.">
        <title>The tiny eukaryote Ostreococcus provides genomic insights into the paradox of plankton speciation.</title>
        <authorList>
            <person name="Palenik B."/>
            <person name="Grimwood J."/>
            <person name="Aerts A."/>
            <person name="Rouze P."/>
            <person name="Salamov A."/>
            <person name="Putnam N."/>
            <person name="Dupont C."/>
            <person name="Jorgensen R."/>
            <person name="Derelle E."/>
            <person name="Rombauts S."/>
            <person name="Zhou K."/>
            <person name="Otillar R."/>
            <person name="Merchant S.S."/>
            <person name="Podell S."/>
            <person name="Gaasterland T."/>
            <person name="Napoli C."/>
            <person name="Gendler K."/>
            <person name="Manuell A."/>
            <person name="Tai V."/>
            <person name="Vallon O."/>
            <person name="Piganeau G."/>
            <person name="Jancek S."/>
            <person name="Heijde M."/>
            <person name="Jabbari K."/>
            <person name="Bowler C."/>
            <person name="Lohr M."/>
            <person name="Robbens S."/>
            <person name="Werner G."/>
            <person name="Dubchak I."/>
            <person name="Pazour G.J."/>
            <person name="Ren Q."/>
            <person name="Paulsen I."/>
            <person name="Delwiche C."/>
            <person name="Schmutz J."/>
            <person name="Rokhsar D."/>
            <person name="Van de Peer Y."/>
            <person name="Moreau H."/>
            <person name="Grigoriev I.V."/>
        </authorList>
    </citation>
    <scope>NUCLEOTIDE SEQUENCE [LARGE SCALE GENOMIC DNA]</scope>
    <source>
        <strain evidence="12 13">CCE9901</strain>
    </source>
</reference>
<comment type="cofactor">
    <cofactor evidence="2">
        <name>Mg(2+)</name>
        <dbReference type="ChEBI" id="CHEBI:18420"/>
    </cofactor>
</comment>
<evidence type="ECO:0000256" key="10">
    <source>
        <dbReference type="ARBA" id="ARBA00022842"/>
    </source>
</evidence>
<dbReference type="EMBL" id="CP000592">
    <property type="protein sequence ID" value="ABO99061.1"/>
    <property type="molecule type" value="Genomic_DNA"/>
</dbReference>
<dbReference type="Pfam" id="PF02110">
    <property type="entry name" value="HK"/>
    <property type="match status" value="1"/>
</dbReference>
<comment type="catalytic activity">
    <reaction evidence="1">
        <text>5-(2-hydroxyethyl)-4-methylthiazole + ATP = 4-methyl-5-(2-phosphooxyethyl)-thiazole + ADP + H(+)</text>
        <dbReference type="Rhea" id="RHEA:24212"/>
        <dbReference type="ChEBI" id="CHEBI:15378"/>
        <dbReference type="ChEBI" id="CHEBI:17957"/>
        <dbReference type="ChEBI" id="CHEBI:30616"/>
        <dbReference type="ChEBI" id="CHEBI:58296"/>
        <dbReference type="ChEBI" id="CHEBI:456216"/>
        <dbReference type="EC" id="2.7.1.50"/>
    </reaction>
</comment>
<evidence type="ECO:0000256" key="2">
    <source>
        <dbReference type="ARBA" id="ARBA00001946"/>
    </source>
</evidence>
<keyword evidence="13" id="KW-1185">Reference proteome</keyword>
<sequence length="274" mass="28591">MDDARASPKVQLIMNACSASKAADVVLAVGAKPCMGCTTYEEAALTASLCDVTVLNFGTPTTAEIANAVLSAQNVVVDPVGCGLETRGRTVKEWLERRGAVARDASDVRPMRTVVKGNRSEIEALIELFAVNGSVGANLSVTPESSDGDCAEKDVFDALNQLSEKLGAMIVMTGSVDYVTTPRSTRVDGAPGNEAVHEFDAPILQKFSGAGCCLGAFLAATVPGSGLANARALRASCLVYRRIATDVVRLGNFSGPASFQVAFFDALASLKSYE</sequence>
<dbReference type="InterPro" id="IPR029056">
    <property type="entry name" value="Ribokinase-like"/>
</dbReference>
<dbReference type="GO" id="GO:0009228">
    <property type="term" value="P:thiamine biosynthetic process"/>
    <property type="evidence" value="ECO:0007669"/>
    <property type="project" value="UniProtKB-KW"/>
</dbReference>
<dbReference type="GO" id="GO:0005524">
    <property type="term" value="F:ATP binding"/>
    <property type="evidence" value="ECO:0007669"/>
    <property type="project" value="UniProtKB-KW"/>
</dbReference>
<keyword evidence="11" id="KW-0784">Thiamine biosynthesis</keyword>
<evidence type="ECO:0000256" key="5">
    <source>
        <dbReference type="ARBA" id="ARBA00022679"/>
    </source>
</evidence>
<dbReference type="PRINTS" id="PR01099">
    <property type="entry name" value="HYETHTZKNASE"/>
</dbReference>
<evidence type="ECO:0000256" key="3">
    <source>
        <dbReference type="ARBA" id="ARBA00004868"/>
    </source>
</evidence>
<keyword evidence="10" id="KW-0460">Magnesium</keyword>
<dbReference type="Proteomes" id="UP000001568">
    <property type="component" value="Chromosome 12"/>
</dbReference>
<dbReference type="Gene3D" id="3.40.1190.20">
    <property type="match status" value="1"/>
</dbReference>
<evidence type="ECO:0000313" key="12">
    <source>
        <dbReference type="EMBL" id="ABO99061.1"/>
    </source>
</evidence>
<dbReference type="HOGENOM" id="CLU_1017035_0_0_1"/>
<dbReference type="GO" id="GO:0000287">
    <property type="term" value="F:magnesium ion binding"/>
    <property type="evidence" value="ECO:0007669"/>
    <property type="project" value="InterPro"/>
</dbReference>
<keyword evidence="8" id="KW-0418">Kinase</keyword>
<accession>A4S5G2</accession>
<dbReference type="OMA" id="FRETDYN"/>
<evidence type="ECO:0000256" key="7">
    <source>
        <dbReference type="ARBA" id="ARBA00022741"/>
    </source>
</evidence>
<dbReference type="InterPro" id="IPR000417">
    <property type="entry name" value="Hyethyz_kinase"/>
</dbReference>
<dbReference type="eggNOG" id="ENOG502QS2M">
    <property type="taxonomic scope" value="Eukaryota"/>
</dbReference>
<gene>
    <name evidence="12" type="ORF">OSTLU_26755</name>
</gene>
<keyword evidence="9" id="KW-0067">ATP-binding</keyword>
<protein>
    <recommendedName>
        <fullName evidence="4">hydroxyethylthiazole kinase</fullName>
        <ecNumber evidence="4">2.7.1.50</ecNumber>
    </recommendedName>
</protein>
<dbReference type="RefSeq" id="XP_001420768.1">
    <property type="nucleotide sequence ID" value="XM_001420731.1"/>
</dbReference>
<proteinExistence type="predicted"/>
<evidence type="ECO:0000256" key="1">
    <source>
        <dbReference type="ARBA" id="ARBA00001771"/>
    </source>
</evidence>
<dbReference type="AlphaFoldDB" id="A4S5G2"/>
<dbReference type="Gramene" id="ABO99061">
    <property type="protein sequence ID" value="ABO99061"/>
    <property type="gene ID" value="OSTLU_26755"/>
</dbReference>
<comment type="pathway">
    <text evidence="3">Cofactor biosynthesis; thiamine diphosphate biosynthesis; 4-methyl-5-(2-phosphoethyl)-thiazole from 5-(2-hydroxyethyl)-4-methylthiazole: step 1/1.</text>
</comment>
<evidence type="ECO:0000313" key="13">
    <source>
        <dbReference type="Proteomes" id="UP000001568"/>
    </source>
</evidence>
<dbReference type="GO" id="GO:0004417">
    <property type="term" value="F:hydroxyethylthiazole kinase activity"/>
    <property type="evidence" value="ECO:0007669"/>
    <property type="project" value="UniProtKB-EC"/>
</dbReference>
<keyword evidence="7" id="KW-0547">Nucleotide-binding</keyword>
<evidence type="ECO:0000256" key="8">
    <source>
        <dbReference type="ARBA" id="ARBA00022777"/>
    </source>
</evidence>
<dbReference type="UniPathway" id="UPA00060">
    <property type="reaction ID" value="UER00139"/>
</dbReference>
<keyword evidence="5" id="KW-0808">Transferase</keyword>
<dbReference type="KEGG" id="olu:OSTLU_26755"/>
<evidence type="ECO:0000256" key="9">
    <source>
        <dbReference type="ARBA" id="ARBA00022840"/>
    </source>
</evidence>
<keyword evidence="6" id="KW-0479">Metal-binding</keyword>
<dbReference type="STRING" id="436017.A4S5G2"/>
<dbReference type="GO" id="GO:0009229">
    <property type="term" value="P:thiamine diphosphate biosynthetic process"/>
    <property type="evidence" value="ECO:0007669"/>
    <property type="project" value="UniProtKB-UniPathway"/>
</dbReference>
<dbReference type="OrthoDB" id="4994at2759"/>
<organism evidence="12 13">
    <name type="scientific">Ostreococcus lucimarinus (strain CCE9901)</name>
    <dbReference type="NCBI Taxonomy" id="436017"/>
    <lineage>
        <taxon>Eukaryota</taxon>
        <taxon>Viridiplantae</taxon>
        <taxon>Chlorophyta</taxon>
        <taxon>Mamiellophyceae</taxon>
        <taxon>Mamiellales</taxon>
        <taxon>Bathycoccaceae</taxon>
        <taxon>Ostreococcus</taxon>
    </lineage>
</organism>
<evidence type="ECO:0000256" key="6">
    <source>
        <dbReference type="ARBA" id="ARBA00022723"/>
    </source>
</evidence>